<keyword evidence="8" id="KW-0902">Two-component regulatory system</keyword>
<organism evidence="12 13">
    <name type="scientific">Leifsonia xyli subsp. cynodontis DSM 46306</name>
    <dbReference type="NCBI Taxonomy" id="1389489"/>
    <lineage>
        <taxon>Bacteria</taxon>
        <taxon>Bacillati</taxon>
        <taxon>Actinomycetota</taxon>
        <taxon>Actinomycetes</taxon>
        <taxon>Micrococcales</taxon>
        <taxon>Microbacteriaceae</taxon>
        <taxon>Leifsonia</taxon>
    </lineage>
</organism>
<evidence type="ECO:0000259" key="11">
    <source>
        <dbReference type="Pfam" id="PF07730"/>
    </source>
</evidence>
<keyword evidence="9" id="KW-0472">Membrane</keyword>
<name>U3P6N7_LEIXC</name>
<keyword evidence="3" id="KW-0597">Phosphoprotein</keyword>
<dbReference type="GO" id="GO:0046983">
    <property type="term" value="F:protein dimerization activity"/>
    <property type="evidence" value="ECO:0007669"/>
    <property type="project" value="InterPro"/>
</dbReference>
<dbReference type="GO" id="GO:0005524">
    <property type="term" value="F:ATP binding"/>
    <property type="evidence" value="ECO:0007669"/>
    <property type="project" value="UniProtKB-KW"/>
</dbReference>
<keyword evidence="6" id="KW-0418">Kinase</keyword>
<gene>
    <name evidence="12" type="ORF">O159_13900</name>
</gene>
<evidence type="ECO:0000256" key="3">
    <source>
        <dbReference type="ARBA" id="ARBA00022553"/>
    </source>
</evidence>
<dbReference type="eggNOG" id="COG4585">
    <property type="taxonomic scope" value="Bacteria"/>
</dbReference>
<evidence type="ECO:0000256" key="7">
    <source>
        <dbReference type="ARBA" id="ARBA00022840"/>
    </source>
</evidence>
<dbReference type="Proteomes" id="UP000016743">
    <property type="component" value="Chromosome"/>
</dbReference>
<evidence type="ECO:0000256" key="4">
    <source>
        <dbReference type="ARBA" id="ARBA00022679"/>
    </source>
</evidence>
<dbReference type="Pfam" id="PF02518">
    <property type="entry name" value="HATPase_c"/>
    <property type="match status" value="1"/>
</dbReference>
<dbReference type="InterPro" id="IPR003594">
    <property type="entry name" value="HATPase_dom"/>
</dbReference>
<dbReference type="EC" id="2.7.13.3" evidence="2"/>
<evidence type="ECO:0000256" key="5">
    <source>
        <dbReference type="ARBA" id="ARBA00022741"/>
    </source>
</evidence>
<feature type="domain" description="Signal transduction histidine kinase subgroup 3 dimerisation and phosphoacceptor" evidence="11">
    <location>
        <begin position="56"/>
        <end position="114"/>
    </location>
</feature>
<feature type="transmembrane region" description="Helical" evidence="9">
    <location>
        <begin position="6"/>
        <end position="25"/>
    </location>
</feature>
<dbReference type="RefSeq" id="WP_021754907.1">
    <property type="nucleotide sequence ID" value="NC_022438.1"/>
</dbReference>
<dbReference type="GO" id="GO:0000155">
    <property type="term" value="F:phosphorelay sensor kinase activity"/>
    <property type="evidence" value="ECO:0007669"/>
    <property type="project" value="InterPro"/>
</dbReference>
<keyword evidence="7" id="KW-0067">ATP-binding</keyword>
<dbReference type="InterPro" id="IPR036890">
    <property type="entry name" value="HATPase_C_sf"/>
</dbReference>
<evidence type="ECO:0000256" key="9">
    <source>
        <dbReference type="SAM" id="Phobius"/>
    </source>
</evidence>
<protein>
    <recommendedName>
        <fullName evidence="2">histidine kinase</fullName>
        <ecNumber evidence="2">2.7.13.3</ecNumber>
    </recommendedName>
</protein>
<keyword evidence="4" id="KW-0808">Transferase</keyword>
<dbReference type="InterPro" id="IPR011712">
    <property type="entry name" value="Sig_transdc_His_kin_sub3_dim/P"/>
</dbReference>
<dbReference type="SUPFAM" id="SSF55874">
    <property type="entry name" value="ATPase domain of HSP90 chaperone/DNA topoisomerase II/histidine kinase"/>
    <property type="match status" value="1"/>
</dbReference>
<dbReference type="Gene3D" id="1.20.5.1930">
    <property type="match status" value="1"/>
</dbReference>
<dbReference type="KEGG" id="lxy:O159_13900"/>
<evidence type="ECO:0000256" key="1">
    <source>
        <dbReference type="ARBA" id="ARBA00000085"/>
    </source>
</evidence>
<keyword evidence="5" id="KW-0547">Nucleotide-binding</keyword>
<dbReference type="PANTHER" id="PTHR24421:SF10">
    <property type="entry name" value="NITRATE_NITRITE SENSOR PROTEIN NARQ"/>
    <property type="match status" value="1"/>
</dbReference>
<evidence type="ECO:0000313" key="13">
    <source>
        <dbReference type="Proteomes" id="UP000016743"/>
    </source>
</evidence>
<dbReference type="EMBL" id="CP006734">
    <property type="protein sequence ID" value="AGW41456.1"/>
    <property type="molecule type" value="Genomic_DNA"/>
</dbReference>
<keyword evidence="9" id="KW-0812">Transmembrane</keyword>
<sequence>MTPPMTALVAALGAATIVFLALWLAERVRRRLAATREESEWDRIDRELDLAEQDGRFRIAGELADVAVAAVSRLASQAEGLRYAAGSDPEATSLSAGALETAARDALADLRRLQDVVAEGRNAALPSPDLHSAGGLFRVLRDAGLAVGFTESGKPFELRPGAELAIFRILQTSLGNALKHGGPGTKATVSFAWTGDGLQVSVDDDGIRAAARRSGLDRDGVDRATAYTMEDDLHAITEPPEGAGLTELRERASLFGGVLTAKTVPGVGFSLCVVFPALRHHNGIHGVRLR</sequence>
<dbReference type="PANTHER" id="PTHR24421">
    <property type="entry name" value="NITRATE/NITRITE SENSOR PROTEIN NARX-RELATED"/>
    <property type="match status" value="1"/>
</dbReference>
<feature type="domain" description="Histidine kinase/HSP90-like ATPase" evidence="10">
    <location>
        <begin position="163"/>
        <end position="277"/>
    </location>
</feature>
<keyword evidence="9" id="KW-1133">Transmembrane helix</keyword>
<keyword evidence="13" id="KW-1185">Reference proteome</keyword>
<evidence type="ECO:0000256" key="8">
    <source>
        <dbReference type="ARBA" id="ARBA00023012"/>
    </source>
</evidence>
<evidence type="ECO:0000256" key="2">
    <source>
        <dbReference type="ARBA" id="ARBA00012438"/>
    </source>
</evidence>
<dbReference type="STRING" id="1389489.O159_13900"/>
<dbReference type="HOGENOM" id="CLU_952478_0_0_11"/>
<dbReference type="InterPro" id="IPR050482">
    <property type="entry name" value="Sensor_HK_TwoCompSys"/>
</dbReference>
<proteinExistence type="predicted"/>
<comment type="catalytic activity">
    <reaction evidence="1">
        <text>ATP + protein L-histidine = ADP + protein N-phospho-L-histidine.</text>
        <dbReference type="EC" id="2.7.13.3"/>
    </reaction>
</comment>
<dbReference type="CDD" id="cd16917">
    <property type="entry name" value="HATPase_UhpB-NarQ-NarX-like"/>
    <property type="match status" value="1"/>
</dbReference>
<dbReference type="AlphaFoldDB" id="U3P6N7"/>
<dbReference type="PATRIC" id="fig|1389489.3.peg.1336"/>
<reference evidence="12 13" key="1">
    <citation type="journal article" date="2013" name="Genome Announc.">
        <title>Complete Genome Sequence of Leifsonia xyli subsp. cynodontis Strain DSM46306, a Gram-Positive Bacterial Pathogen of Grasses.</title>
        <authorList>
            <person name="Monteiro-Vitorello C.B."/>
            <person name="Zerillo M.M."/>
            <person name="Van Sluys M.A."/>
            <person name="Camargo L.E."/>
            <person name="Kitajima J.P."/>
        </authorList>
    </citation>
    <scope>NUCLEOTIDE SEQUENCE [LARGE SCALE GENOMIC DNA]</scope>
    <source>
        <strain evidence="12 13">DSM 46306</strain>
    </source>
</reference>
<dbReference type="Gene3D" id="3.30.565.10">
    <property type="entry name" value="Histidine kinase-like ATPase, C-terminal domain"/>
    <property type="match status" value="1"/>
</dbReference>
<dbReference type="Pfam" id="PF07730">
    <property type="entry name" value="HisKA_3"/>
    <property type="match status" value="1"/>
</dbReference>
<dbReference type="GO" id="GO:0016020">
    <property type="term" value="C:membrane"/>
    <property type="evidence" value="ECO:0007669"/>
    <property type="project" value="InterPro"/>
</dbReference>
<evidence type="ECO:0000259" key="10">
    <source>
        <dbReference type="Pfam" id="PF02518"/>
    </source>
</evidence>
<evidence type="ECO:0000256" key="6">
    <source>
        <dbReference type="ARBA" id="ARBA00022777"/>
    </source>
</evidence>
<evidence type="ECO:0000313" key="12">
    <source>
        <dbReference type="EMBL" id="AGW41456.1"/>
    </source>
</evidence>
<accession>U3P6N7</accession>